<organism evidence="1 2">
    <name type="scientific">Marilutibacter aestuarii</name>
    <dbReference type="NCBI Taxonomy" id="1706195"/>
    <lineage>
        <taxon>Bacteria</taxon>
        <taxon>Pseudomonadati</taxon>
        <taxon>Pseudomonadota</taxon>
        <taxon>Gammaproteobacteria</taxon>
        <taxon>Lysobacterales</taxon>
        <taxon>Lysobacteraceae</taxon>
        <taxon>Marilutibacter</taxon>
    </lineage>
</organism>
<dbReference type="EMBL" id="VICE01000084">
    <property type="protein sequence ID" value="TQD45216.1"/>
    <property type="molecule type" value="Genomic_DNA"/>
</dbReference>
<proteinExistence type="predicted"/>
<dbReference type="Proteomes" id="UP000318212">
    <property type="component" value="Unassembled WGS sequence"/>
</dbReference>
<comment type="caution">
    <text evidence="1">The sequence shown here is derived from an EMBL/GenBank/DDBJ whole genome shotgun (WGS) entry which is preliminary data.</text>
</comment>
<evidence type="ECO:0000313" key="1">
    <source>
        <dbReference type="EMBL" id="TQD45216.1"/>
    </source>
</evidence>
<protein>
    <submittedName>
        <fullName evidence="1">Uncharacterized protein</fullName>
    </submittedName>
</protein>
<gene>
    <name evidence="1" type="ORF">FKV25_09090</name>
</gene>
<dbReference type="AlphaFoldDB" id="A0A508A5K0"/>
<sequence length="85" mass="9103">MDLPEVARDFPGLVRRCDAVAQRVPQMRVEFAEASTFQAAFAAVASALLANAGRIEHAPQDPVAYVRGRLDAMLEQCPPAPDAPA</sequence>
<name>A0A508A5K0_9GAMM</name>
<dbReference type="OrthoDB" id="9952454at2"/>
<reference evidence="1 2" key="1">
    <citation type="submission" date="2019-06" db="EMBL/GenBank/DDBJ databases">
        <title>Lysobacter alkalisoli sp. nov. isolated from saline soil.</title>
        <authorList>
            <person name="Sun J.-Q."/>
            <person name="Xu L."/>
        </authorList>
    </citation>
    <scope>NUCLEOTIDE SEQUENCE [LARGE SCALE GENOMIC DNA]</scope>
    <source>
        <strain evidence="1 2">JCM 31130</strain>
    </source>
</reference>
<dbReference type="RefSeq" id="WP_141518474.1">
    <property type="nucleotide sequence ID" value="NZ_VICE01000084.1"/>
</dbReference>
<accession>A0A508A5K0</accession>
<evidence type="ECO:0000313" key="2">
    <source>
        <dbReference type="Proteomes" id="UP000318212"/>
    </source>
</evidence>
<keyword evidence="2" id="KW-1185">Reference proteome</keyword>